<keyword evidence="1 6" id="KW-0489">Methyltransferase</keyword>
<dbReference type="InterPro" id="IPR036086">
    <property type="entry name" value="ParB/Sulfiredoxin_sf"/>
</dbReference>
<evidence type="ECO:0000259" key="5">
    <source>
        <dbReference type="SMART" id="SM00470"/>
    </source>
</evidence>
<keyword evidence="7" id="KW-1185">Reference proteome</keyword>
<dbReference type="InterPro" id="IPR050336">
    <property type="entry name" value="Chromosome_partition/occlusion"/>
</dbReference>
<dbReference type="SMART" id="SM00470">
    <property type="entry name" value="ParB"/>
    <property type="match status" value="1"/>
</dbReference>
<dbReference type="InterPro" id="IPR001091">
    <property type="entry name" value="RM_Methyltransferase"/>
</dbReference>
<evidence type="ECO:0000313" key="7">
    <source>
        <dbReference type="Proteomes" id="UP001259572"/>
    </source>
</evidence>
<dbReference type="RefSeq" id="WP_315723487.1">
    <property type="nucleotide sequence ID" value="NZ_JAVUPU010000001.1"/>
</dbReference>
<comment type="caution">
    <text evidence="6">The sequence shown here is derived from an EMBL/GenBank/DDBJ whole genome shotgun (WGS) entry which is preliminary data.</text>
</comment>
<keyword evidence="2" id="KW-0808">Transferase</keyword>
<dbReference type="GO" id="GO:0032259">
    <property type="term" value="P:methylation"/>
    <property type="evidence" value="ECO:0007669"/>
    <property type="project" value="UniProtKB-KW"/>
</dbReference>
<dbReference type="InterPro" id="IPR015840">
    <property type="entry name" value="DNA_MeTrfase_ParB"/>
</dbReference>
<dbReference type="Pfam" id="PF02195">
    <property type="entry name" value="ParB_N"/>
    <property type="match status" value="1"/>
</dbReference>
<gene>
    <name evidence="6" type="ORF">RQX22_03065</name>
</gene>
<evidence type="ECO:0000256" key="1">
    <source>
        <dbReference type="ARBA" id="ARBA00022603"/>
    </source>
</evidence>
<comment type="catalytic activity">
    <reaction evidence="3">
        <text>a 2'-deoxyadenosine in DNA + S-adenosyl-L-methionine = an N(6)-methyl-2'-deoxyadenosine in DNA + S-adenosyl-L-homocysteine + H(+)</text>
        <dbReference type="Rhea" id="RHEA:15197"/>
        <dbReference type="Rhea" id="RHEA-COMP:12418"/>
        <dbReference type="Rhea" id="RHEA-COMP:12419"/>
        <dbReference type="ChEBI" id="CHEBI:15378"/>
        <dbReference type="ChEBI" id="CHEBI:57856"/>
        <dbReference type="ChEBI" id="CHEBI:59789"/>
        <dbReference type="ChEBI" id="CHEBI:90615"/>
        <dbReference type="ChEBI" id="CHEBI:90616"/>
        <dbReference type="EC" id="2.1.1.72"/>
    </reaction>
</comment>
<dbReference type="PIRSF" id="PIRSF036758">
    <property type="entry name" value="Aden_M_ParB"/>
    <property type="match status" value="1"/>
</dbReference>
<evidence type="ECO:0000313" key="6">
    <source>
        <dbReference type="EMBL" id="MDT9597926.1"/>
    </source>
</evidence>
<proteinExistence type="inferred from homology"/>
<dbReference type="InterPro" id="IPR002941">
    <property type="entry name" value="DNA_methylase_N4/N6"/>
</dbReference>
<dbReference type="Proteomes" id="UP001259572">
    <property type="component" value="Unassembled WGS sequence"/>
</dbReference>
<dbReference type="Gene3D" id="3.40.50.150">
    <property type="entry name" value="Vaccinia Virus protein VP39"/>
    <property type="match status" value="1"/>
</dbReference>
<accession>A0ABU3Q3E0</accession>
<dbReference type="PANTHER" id="PTHR33375:SF1">
    <property type="entry name" value="CHROMOSOME-PARTITIONING PROTEIN PARB-RELATED"/>
    <property type="match status" value="1"/>
</dbReference>
<protein>
    <recommendedName>
        <fullName evidence="4">Methyltransferase</fullName>
        <ecNumber evidence="4">2.1.1.-</ecNumber>
    </recommendedName>
</protein>
<dbReference type="InterPro" id="IPR029063">
    <property type="entry name" value="SAM-dependent_MTases_sf"/>
</dbReference>
<dbReference type="SUPFAM" id="SSF110849">
    <property type="entry name" value="ParB/Sulfiredoxin"/>
    <property type="match status" value="1"/>
</dbReference>
<dbReference type="SUPFAM" id="SSF53335">
    <property type="entry name" value="S-adenosyl-L-methionine-dependent methyltransferases"/>
    <property type="match status" value="1"/>
</dbReference>
<dbReference type="CDD" id="cd16403">
    <property type="entry name" value="ParB_N_like_MT"/>
    <property type="match status" value="1"/>
</dbReference>
<dbReference type="PRINTS" id="PR00508">
    <property type="entry name" value="S21N4MTFRASE"/>
</dbReference>
<dbReference type="Gene3D" id="3.90.1530.10">
    <property type="entry name" value="Conserved hypothetical protein from pyrococcus furiosus pfu- 392566-001, ParB domain"/>
    <property type="match status" value="1"/>
</dbReference>
<feature type="domain" description="ParB-like N-terminal" evidence="5">
    <location>
        <begin position="26"/>
        <end position="112"/>
    </location>
</feature>
<evidence type="ECO:0000256" key="2">
    <source>
        <dbReference type="ARBA" id="ARBA00022679"/>
    </source>
</evidence>
<dbReference type="Pfam" id="PF01555">
    <property type="entry name" value="N6_N4_Mtase"/>
    <property type="match status" value="1"/>
</dbReference>
<sequence>MVSNVRKNSLAGVSSQPVNTTKLRYETVLLSSLRPNPRNARKHSKRQIRQLADSYREFGVINPVIVGPDLTIVAGHGRYEAAKLLELTEIPVLYADRLSPAQLRAYAIADNRLGDESAFDTALVIQELEAIRIDAPDLDVSVTGFTVAEMDKHMGAVRTDELNDLDDPIPELLDRNPVSREGDLWLLGPHRMLCGDSTDPSVVERVLDGNGVRLVLSDTPYNLKIEGVASGLGRKIHSDFVMAAGEMSPTEFIAFLGKAMGAFQPHLLDGGMVLLFIDWRHIAEMLAAGAASNLTLKNILVWAKDNAGMGSLWRSQHELVVAFKHGSAAHVNNVELGRHGRHRSNLLQYPGMNSFRKGRGSALEAHATVKPVALIADLILDVTKRGDIVFDGFGGSGTAIIAAEKTARIAHVIEIEPVFVDIAIERWEAVSGQQARLEDGRTFAEVADDRKSAQGGRT</sequence>
<comment type="similarity">
    <text evidence="4">Belongs to the N(4)/N(6)-methyltransferase family.</text>
</comment>
<evidence type="ECO:0000256" key="3">
    <source>
        <dbReference type="ARBA" id="ARBA00047942"/>
    </source>
</evidence>
<dbReference type="EMBL" id="JAVUPU010000001">
    <property type="protein sequence ID" value="MDT9597926.1"/>
    <property type="molecule type" value="Genomic_DNA"/>
</dbReference>
<reference evidence="6 7" key="1">
    <citation type="submission" date="2023-05" db="EMBL/GenBank/DDBJ databases">
        <authorList>
            <person name="Guo Y."/>
        </authorList>
    </citation>
    <scope>NUCLEOTIDE SEQUENCE [LARGE SCALE GENOMIC DNA]</scope>
    <source>
        <strain evidence="6 7">GR2756</strain>
    </source>
</reference>
<dbReference type="InterPro" id="IPR003115">
    <property type="entry name" value="ParB_N"/>
</dbReference>
<organism evidence="6 7">
    <name type="scientific">Sphingosinicella rhizophila</name>
    <dbReference type="NCBI Taxonomy" id="3050082"/>
    <lineage>
        <taxon>Bacteria</taxon>
        <taxon>Pseudomonadati</taxon>
        <taxon>Pseudomonadota</taxon>
        <taxon>Alphaproteobacteria</taxon>
        <taxon>Sphingomonadales</taxon>
        <taxon>Sphingosinicellaceae</taxon>
        <taxon>Sphingosinicella</taxon>
    </lineage>
</organism>
<evidence type="ECO:0000256" key="4">
    <source>
        <dbReference type="RuleBase" id="RU362026"/>
    </source>
</evidence>
<name>A0ABU3Q3E0_9SPHN</name>
<dbReference type="EC" id="2.1.1.-" evidence="4"/>
<dbReference type="GO" id="GO:0008168">
    <property type="term" value="F:methyltransferase activity"/>
    <property type="evidence" value="ECO:0007669"/>
    <property type="project" value="UniProtKB-KW"/>
</dbReference>
<dbReference type="PANTHER" id="PTHR33375">
    <property type="entry name" value="CHROMOSOME-PARTITIONING PROTEIN PARB-RELATED"/>
    <property type="match status" value="1"/>
</dbReference>